<dbReference type="InterPro" id="IPR036108">
    <property type="entry name" value="4pyrrol_syn_uPrphyn_synt_sf"/>
</dbReference>
<dbReference type="RefSeq" id="WP_133533383.1">
    <property type="nucleotide sequence ID" value="NZ_SNXR01000014.1"/>
</dbReference>
<feature type="domain" description="Tetrapyrrole biosynthesis uroporphyrinogen III synthase" evidence="1">
    <location>
        <begin position="47"/>
        <end position="213"/>
    </location>
</feature>
<dbReference type="SUPFAM" id="SSF69618">
    <property type="entry name" value="HemD-like"/>
    <property type="match status" value="1"/>
</dbReference>
<evidence type="ECO:0000313" key="2">
    <source>
        <dbReference type="EMBL" id="TDP58894.1"/>
    </source>
</evidence>
<dbReference type="GO" id="GO:0004852">
    <property type="term" value="F:uroporphyrinogen-III synthase activity"/>
    <property type="evidence" value="ECO:0007669"/>
    <property type="project" value="InterPro"/>
</dbReference>
<organism evidence="2 3">
    <name type="scientific">Flavobacterium dankookense</name>
    <dbReference type="NCBI Taxonomy" id="706186"/>
    <lineage>
        <taxon>Bacteria</taxon>
        <taxon>Pseudomonadati</taxon>
        <taxon>Bacteroidota</taxon>
        <taxon>Flavobacteriia</taxon>
        <taxon>Flavobacteriales</taxon>
        <taxon>Flavobacteriaceae</taxon>
        <taxon>Flavobacterium</taxon>
    </lineage>
</organism>
<dbReference type="PANTHER" id="PTHR12390:SF0">
    <property type="entry name" value="UROPORPHYRINOGEN-III SYNTHASE"/>
    <property type="match status" value="1"/>
</dbReference>
<protein>
    <submittedName>
        <fullName evidence="2">Uroporphyrinogen-III synthase</fullName>
    </submittedName>
</protein>
<dbReference type="InterPro" id="IPR039793">
    <property type="entry name" value="UROS/Hem4"/>
</dbReference>
<gene>
    <name evidence="2" type="ORF">BC748_2139</name>
</gene>
<dbReference type="GO" id="GO:0005829">
    <property type="term" value="C:cytosol"/>
    <property type="evidence" value="ECO:0007669"/>
    <property type="project" value="TreeGrafter"/>
</dbReference>
<dbReference type="GO" id="GO:0006780">
    <property type="term" value="P:uroporphyrinogen III biosynthetic process"/>
    <property type="evidence" value="ECO:0007669"/>
    <property type="project" value="InterPro"/>
</dbReference>
<proteinExistence type="predicted"/>
<dbReference type="EMBL" id="SNXR01000014">
    <property type="protein sequence ID" value="TDP58894.1"/>
    <property type="molecule type" value="Genomic_DNA"/>
</dbReference>
<comment type="caution">
    <text evidence="2">The sequence shown here is derived from an EMBL/GenBank/DDBJ whole genome shotgun (WGS) entry which is preliminary data.</text>
</comment>
<reference evidence="2 3" key="1">
    <citation type="submission" date="2019-03" db="EMBL/GenBank/DDBJ databases">
        <title>Genomic Encyclopedia of Archaeal and Bacterial Type Strains, Phase II (KMG-II): from individual species to whole genera.</title>
        <authorList>
            <person name="Goeker M."/>
        </authorList>
    </citation>
    <scope>NUCLEOTIDE SEQUENCE [LARGE SCALE GENOMIC DNA]</scope>
    <source>
        <strain evidence="2 3">DSM 25687</strain>
    </source>
</reference>
<dbReference type="PANTHER" id="PTHR12390">
    <property type="entry name" value="UROPORPHYRINOGEN III SYNTHASE"/>
    <property type="match status" value="1"/>
</dbReference>
<dbReference type="InterPro" id="IPR003754">
    <property type="entry name" value="4pyrrol_synth_uPrphyn_synth"/>
</dbReference>
<dbReference type="AlphaFoldDB" id="A0A4R6Q8J2"/>
<evidence type="ECO:0000313" key="3">
    <source>
        <dbReference type="Proteomes" id="UP000295260"/>
    </source>
</evidence>
<evidence type="ECO:0000259" key="1">
    <source>
        <dbReference type="Pfam" id="PF02602"/>
    </source>
</evidence>
<dbReference type="Pfam" id="PF02602">
    <property type="entry name" value="HEM4"/>
    <property type="match status" value="1"/>
</dbReference>
<dbReference type="Gene3D" id="3.40.50.10090">
    <property type="match status" value="2"/>
</dbReference>
<dbReference type="OrthoDB" id="1523900at2"/>
<accession>A0A4R6Q8J2</accession>
<keyword evidence="3" id="KW-1185">Reference proteome</keyword>
<dbReference type="Proteomes" id="UP000295260">
    <property type="component" value="Unassembled WGS sequence"/>
</dbReference>
<dbReference type="CDD" id="cd06578">
    <property type="entry name" value="HemD"/>
    <property type="match status" value="1"/>
</dbReference>
<name>A0A4R6Q8J2_9FLAO</name>
<sequence length="221" mass="25383">MENEIRIVSTKLLSEDQKLPLLSANFSVIDKDFISIKYHNFNFEELNDYLIFTSQNAVESVLLHNNIDQIKTKKAFCVGEKTKKLLEQNGIEVVLFSEYAAELASVICNQYSKNSFTFFSGNIRRNILPDALQLAQIKMDEIEVYQTVLTSHKIDMRHNAVLFFSPSAVESYLKENEIDNKICFCIGYTTAETLKEKTENIIIASQPKIENVIAEVIKYYN</sequence>